<accession>G0URF8</accession>
<feature type="transmembrane region" description="Helical" evidence="9">
    <location>
        <begin position="356"/>
        <end position="377"/>
    </location>
</feature>
<keyword evidence="7" id="KW-0333">Golgi apparatus</keyword>
<keyword evidence="8 9" id="KW-0472">Membrane</keyword>
<feature type="transmembrane region" description="Helical" evidence="9">
    <location>
        <begin position="322"/>
        <end position="350"/>
    </location>
</feature>
<dbReference type="AlphaFoldDB" id="G0URF8"/>
<dbReference type="GO" id="GO:0005794">
    <property type="term" value="C:Golgi apparatus"/>
    <property type="evidence" value="ECO:0007669"/>
    <property type="project" value="UniProtKB-SubCell"/>
</dbReference>
<dbReference type="PANTHER" id="PTHR10766:SF55">
    <property type="entry name" value="TRANSMEMBRANE 9 SUPERFAMILY MEMBER 4"/>
    <property type="match status" value="1"/>
</dbReference>
<proteinExistence type="inferred from homology"/>
<name>G0URF8_TRYCI</name>
<feature type="transmembrane region" description="Helical" evidence="9">
    <location>
        <begin position="389"/>
        <end position="410"/>
    </location>
</feature>
<dbReference type="EMBL" id="HE575321">
    <property type="protein sequence ID" value="CCC91970.1"/>
    <property type="molecule type" value="Genomic_DNA"/>
</dbReference>
<evidence type="ECO:0000256" key="8">
    <source>
        <dbReference type="ARBA" id="ARBA00023136"/>
    </source>
</evidence>
<feature type="transmembrane region" description="Helical" evidence="9">
    <location>
        <begin position="545"/>
        <end position="567"/>
    </location>
</feature>
<evidence type="ECO:0000256" key="9">
    <source>
        <dbReference type="RuleBase" id="RU363079"/>
    </source>
</evidence>
<evidence type="ECO:0000256" key="1">
    <source>
        <dbReference type="ARBA" id="ARBA00004141"/>
    </source>
</evidence>
<feature type="chain" id="PRO_5007361618" description="Transmembrane 9 superfamily member" evidence="9">
    <location>
        <begin position="21"/>
        <end position="621"/>
    </location>
</feature>
<evidence type="ECO:0000256" key="6">
    <source>
        <dbReference type="ARBA" id="ARBA00022989"/>
    </source>
</evidence>
<sequence>MVHYHLRYILILTLFWGADGAYGFLLDINPHAFARDEPVPIYVNVLTSIRTHIPYDYYMYLPTCLPKGIALSRASNIGGLLMGDRIKPSPYGDFLVLRNVTCEIMCSGQLNSVIQQRFMRSAIIRRYRINLLMDGLPLAEANGDSKFEIGIPLGYTLNDMYYINNHLHFTITYVVETVPSGSGSNKKRYRILSFVADPFSVDHGAKTSCTYPGEHSQSTPLSASSNNISWSYSVTWIESKEPWSTRWDLYLSVHKEKIHWYAIVNSTLLVVFLTVVVAALLIRVVRRDLRNVNDIEDEFEYMEDIGWKLLARDVFRPPPKGWLLAGLTGSGIQLLGMFFTVVLFASLGFFSPQSRGSLFTALLACFALLGVAGGYVSARFLKLWGLTKWQYVFLTGTIVPGWAFTIFLIINTVVWSQSSSAAVPFPSLASLIAIWFFVSIPLIFLGAVLGFRQGIVSVPLNYNQIPRHIPVQPWYSSMLTIIPAGFPPFAAIFLELHFILGAIWLNRFYYIFGFLFLIGILFVIVTSETAAVFVYYSLCAEDHRWWWRSFMIGSSSGLYVFFYTLYYSTEGNIDLDGIAPHILYVGYMLLLSMLISVSAGSVGFLACFSFIRFIYRAGKAD</sequence>
<dbReference type="VEuPathDB" id="TriTrypDB:TcIL3000_8_1890"/>
<dbReference type="InterPro" id="IPR004240">
    <property type="entry name" value="EMP70"/>
</dbReference>
<protein>
    <recommendedName>
        <fullName evidence="9">Transmembrane 9 superfamily member</fullName>
    </recommendedName>
</protein>
<dbReference type="GO" id="GO:0016020">
    <property type="term" value="C:membrane"/>
    <property type="evidence" value="ECO:0007669"/>
    <property type="project" value="UniProtKB-SubCell"/>
</dbReference>
<feature type="transmembrane region" description="Helical" evidence="9">
    <location>
        <begin position="587"/>
        <end position="615"/>
    </location>
</feature>
<evidence type="ECO:0000256" key="3">
    <source>
        <dbReference type="ARBA" id="ARBA00005227"/>
    </source>
</evidence>
<evidence type="ECO:0000256" key="2">
    <source>
        <dbReference type="ARBA" id="ARBA00004555"/>
    </source>
</evidence>
<dbReference type="Pfam" id="PF02990">
    <property type="entry name" value="EMP70"/>
    <property type="match status" value="1"/>
</dbReference>
<feature type="transmembrane region" description="Helical" evidence="9">
    <location>
        <begin position="430"/>
        <end position="451"/>
    </location>
</feature>
<feature type="signal peptide" evidence="9">
    <location>
        <begin position="1"/>
        <end position="20"/>
    </location>
</feature>
<evidence type="ECO:0000256" key="4">
    <source>
        <dbReference type="ARBA" id="ARBA00022692"/>
    </source>
</evidence>
<evidence type="ECO:0000256" key="5">
    <source>
        <dbReference type="ARBA" id="ARBA00022729"/>
    </source>
</evidence>
<feature type="transmembrane region" description="Helical" evidence="9">
    <location>
        <begin position="511"/>
        <end position="538"/>
    </location>
</feature>
<dbReference type="GO" id="GO:0072657">
    <property type="term" value="P:protein localization to membrane"/>
    <property type="evidence" value="ECO:0007669"/>
    <property type="project" value="TreeGrafter"/>
</dbReference>
<gene>
    <name evidence="10" type="ORF">TCIL3000_8_1890</name>
</gene>
<dbReference type="PANTHER" id="PTHR10766">
    <property type="entry name" value="TRANSMEMBRANE 9 SUPERFAMILY PROTEIN"/>
    <property type="match status" value="1"/>
</dbReference>
<comment type="similarity">
    <text evidence="3 9">Belongs to the nonaspanin (TM9SF) (TC 9.A.2) family.</text>
</comment>
<keyword evidence="6 9" id="KW-1133">Transmembrane helix</keyword>
<keyword evidence="5 9" id="KW-0732">Signal</keyword>
<comment type="subcellular location">
    <subcellularLocation>
        <location evidence="2">Golgi apparatus</location>
    </subcellularLocation>
    <subcellularLocation>
        <location evidence="1">Membrane</location>
        <topology evidence="1">Multi-pass membrane protein</topology>
    </subcellularLocation>
</comment>
<feature type="transmembrane region" description="Helical" evidence="9">
    <location>
        <begin position="258"/>
        <end position="282"/>
    </location>
</feature>
<evidence type="ECO:0000313" key="10">
    <source>
        <dbReference type="EMBL" id="CCC91970.1"/>
    </source>
</evidence>
<organism evidence="10">
    <name type="scientific">Trypanosoma congolense (strain IL3000)</name>
    <dbReference type="NCBI Taxonomy" id="1068625"/>
    <lineage>
        <taxon>Eukaryota</taxon>
        <taxon>Discoba</taxon>
        <taxon>Euglenozoa</taxon>
        <taxon>Kinetoplastea</taxon>
        <taxon>Metakinetoplastina</taxon>
        <taxon>Trypanosomatida</taxon>
        <taxon>Trypanosomatidae</taxon>
        <taxon>Trypanosoma</taxon>
        <taxon>Nannomonas</taxon>
    </lineage>
</organism>
<evidence type="ECO:0000256" key="7">
    <source>
        <dbReference type="ARBA" id="ARBA00023034"/>
    </source>
</evidence>
<reference evidence="10" key="1">
    <citation type="journal article" date="2012" name="Proc. Natl. Acad. Sci. U.S.A.">
        <title>Antigenic diversity is generated by distinct evolutionary mechanisms in African trypanosome species.</title>
        <authorList>
            <person name="Jackson A.P."/>
            <person name="Berry A."/>
            <person name="Aslett M."/>
            <person name="Allison H.C."/>
            <person name="Burton P."/>
            <person name="Vavrova-Anderson J."/>
            <person name="Brown R."/>
            <person name="Browne H."/>
            <person name="Corton N."/>
            <person name="Hauser H."/>
            <person name="Gamble J."/>
            <person name="Gilderthorp R."/>
            <person name="Marcello L."/>
            <person name="McQuillan J."/>
            <person name="Otto T.D."/>
            <person name="Quail M.A."/>
            <person name="Sanders M.J."/>
            <person name="van Tonder A."/>
            <person name="Ginger M.L."/>
            <person name="Field M.C."/>
            <person name="Barry J.D."/>
            <person name="Hertz-Fowler C."/>
            <person name="Berriman M."/>
        </authorList>
    </citation>
    <scope>NUCLEOTIDE SEQUENCE</scope>
    <source>
        <strain evidence="10">IL3000</strain>
    </source>
</reference>
<keyword evidence="4 9" id="KW-0812">Transmembrane</keyword>